<dbReference type="Proteomes" id="UP001201217">
    <property type="component" value="Unassembled WGS sequence"/>
</dbReference>
<dbReference type="RefSeq" id="WP_236113793.1">
    <property type="nucleotide sequence ID" value="NZ_JAKGTI010000001.1"/>
</dbReference>
<reference evidence="4 5" key="1">
    <citation type="submission" date="2022-01" db="EMBL/GenBank/DDBJ databases">
        <title>Maritalea mediterranea sp. nov., isolated from marine plastic residues from the Malva-rosa beach (Valencia, Spain).</title>
        <authorList>
            <person name="Vidal-Verdu A."/>
            <person name="Molina-Menor E."/>
            <person name="Pascual J."/>
            <person name="Pereto J."/>
            <person name="Porcar M."/>
        </authorList>
    </citation>
    <scope>NUCLEOTIDE SEQUENCE [LARGE SCALE GENOMIC DNA]</scope>
    <source>
        <strain evidence="4 5">P4.10X</strain>
    </source>
</reference>
<dbReference type="SUPFAM" id="SSF54368">
    <property type="entry name" value="Glutamine synthetase, N-terminal domain"/>
    <property type="match status" value="1"/>
</dbReference>
<comment type="cofactor">
    <cofactor evidence="1">
        <name>Mg(2+)</name>
        <dbReference type="ChEBI" id="CHEBI:18420"/>
    </cofactor>
</comment>
<organism evidence="4 5">
    <name type="scientific">Maritalea mediterranea</name>
    <dbReference type="NCBI Taxonomy" id="2909667"/>
    <lineage>
        <taxon>Bacteria</taxon>
        <taxon>Pseudomonadati</taxon>
        <taxon>Pseudomonadota</taxon>
        <taxon>Alphaproteobacteria</taxon>
        <taxon>Hyphomicrobiales</taxon>
        <taxon>Devosiaceae</taxon>
        <taxon>Maritalea</taxon>
    </lineage>
</organism>
<protein>
    <submittedName>
        <fullName evidence="4">Glutamine synthetase</fullName>
    </submittedName>
</protein>
<dbReference type="InterPro" id="IPR014746">
    <property type="entry name" value="Gln_synth/guanido_kin_cat_dom"/>
</dbReference>
<dbReference type="EMBL" id="JAKGTI010000001">
    <property type="protein sequence ID" value="MCF4098263.1"/>
    <property type="molecule type" value="Genomic_DNA"/>
</dbReference>
<name>A0ABS9E652_9HYPH</name>
<keyword evidence="5" id="KW-1185">Reference proteome</keyword>
<evidence type="ECO:0000256" key="1">
    <source>
        <dbReference type="ARBA" id="ARBA00001946"/>
    </source>
</evidence>
<dbReference type="Pfam" id="PF00120">
    <property type="entry name" value="Gln-synt_C"/>
    <property type="match status" value="1"/>
</dbReference>
<sequence length="224" mass="25552">MSAIIFKQQGYHMVDKQKWVHQLPSAALDWLEGRWVEEVECIVRDIVGISRGKTMPAEKFSADALFYLPTSIFYQSITWACTNRIIKVQRMETDIGHNGINHEANSMKAVDEYGDVINDICNFAEARGLEIDMLDQKGGVGQIEINLQHGDPPKLTDEVFYFKRSIRDGCAQNQVPCHFAGSKELRSSLGEVFCLVYEAIKPQKLDEFLGEISPWEREHLLLNM</sequence>
<accession>A0ABS9E652</accession>
<evidence type="ECO:0000259" key="3">
    <source>
        <dbReference type="Pfam" id="PF00120"/>
    </source>
</evidence>
<dbReference type="InterPro" id="IPR036651">
    <property type="entry name" value="Gln_synt_N_sf"/>
</dbReference>
<evidence type="ECO:0000313" key="5">
    <source>
        <dbReference type="Proteomes" id="UP001201217"/>
    </source>
</evidence>
<feature type="domain" description="GS catalytic" evidence="3">
    <location>
        <begin position="97"/>
        <end position="174"/>
    </location>
</feature>
<evidence type="ECO:0000256" key="2">
    <source>
        <dbReference type="RuleBase" id="RU000384"/>
    </source>
</evidence>
<gene>
    <name evidence="4" type="ORF">L1I42_07140</name>
</gene>
<dbReference type="Gene3D" id="3.30.590.10">
    <property type="entry name" value="Glutamine synthetase/guanido kinase, catalytic domain"/>
    <property type="match status" value="1"/>
</dbReference>
<comment type="similarity">
    <text evidence="2">Belongs to the glutamine synthetase family.</text>
</comment>
<comment type="caution">
    <text evidence="4">The sequence shown here is derived from an EMBL/GenBank/DDBJ whole genome shotgun (WGS) entry which is preliminary data.</text>
</comment>
<dbReference type="InterPro" id="IPR008146">
    <property type="entry name" value="Gln_synth_cat_dom"/>
</dbReference>
<evidence type="ECO:0000313" key="4">
    <source>
        <dbReference type="EMBL" id="MCF4098263.1"/>
    </source>
</evidence>
<proteinExistence type="inferred from homology"/>
<dbReference type="SUPFAM" id="SSF55931">
    <property type="entry name" value="Glutamine synthetase/guanido kinase"/>
    <property type="match status" value="1"/>
</dbReference>